<evidence type="ECO:0000313" key="2">
    <source>
        <dbReference type="Proteomes" id="UP001066276"/>
    </source>
</evidence>
<proteinExistence type="predicted"/>
<protein>
    <submittedName>
        <fullName evidence="1">Uncharacterized protein</fullName>
    </submittedName>
</protein>
<organism evidence="1 2">
    <name type="scientific">Pleurodeles waltl</name>
    <name type="common">Iberian ribbed newt</name>
    <dbReference type="NCBI Taxonomy" id="8319"/>
    <lineage>
        <taxon>Eukaryota</taxon>
        <taxon>Metazoa</taxon>
        <taxon>Chordata</taxon>
        <taxon>Craniata</taxon>
        <taxon>Vertebrata</taxon>
        <taxon>Euteleostomi</taxon>
        <taxon>Amphibia</taxon>
        <taxon>Batrachia</taxon>
        <taxon>Caudata</taxon>
        <taxon>Salamandroidea</taxon>
        <taxon>Salamandridae</taxon>
        <taxon>Pleurodelinae</taxon>
        <taxon>Pleurodeles</taxon>
    </lineage>
</organism>
<keyword evidence="2" id="KW-1185">Reference proteome</keyword>
<dbReference type="EMBL" id="JANPWB010000003">
    <property type="protein sequence ID" value="KAJ1199314.1"/>
    <property type="molecule type" value="Genomic_DNA"/>
</dbReference>
<accession>A0AAV7VH43</accession>
<sequence>MPSDKSNSKPPGKLAQELLFTEALLQTHHRATAKGLSTSSWADDPAGSALDTTTDCILQEITVVWRKLEGMDSNISPLTAENKSIRMDVVGFQNHVTDLEHRIWVVDGHLNTLRERDQELLFL</sequence>
<evidence type="ECO:0000313" key="1">
    <source>
        <dbReference type="EMBL" id="KAJ1199314.1"/>
    </source>
</evidence>
<dbReference type="AlphaFoldDB" id="A0AAV7VH43"/>
<comment type="caution">
    <text evidence="1">The sequence shown here is derived from an EMBL/GenBank/DDBJ whole genome shotgun (WGS) entry which is preliminary data.</text>
</comment>
<gene>
    <name evidence="1" type="ORF">NDU88_003151</name>
</gene>
<name>A0AAV7VH43_PLEWA</name>
<reference evidence="1" key="1">
    <citation type="journal article" date="2022" name="bioRxiv">
        <title>Sequencing and chromosome-scale assembly of the giantPleurodeles waltlgenome.</title>
        <authorList>
            <person name="Brown T."/>
            <person name="Elewa A."/>
            <person name="Iarovenko S."/>
            <person name="Subramanian E."/>
            <person name="Araus A.J."/>
            <person name="Petzold A."/>
            <person name="Susuki M."/>
            <person name="Suzuki K.-i.T."/>
            <person name="Hayashi T."/>
            <person name="Toyoda A."/>
            <person name="Oliveira C."/>
            <person name="Osipova E."/>
            <person name="Leigh N.D."/>
            <person name="Simon A."/>
            <person name="Yun M.H."/>
        </authorList>
    </citation>
    <scope>NUCLEOTIDE SEQUENCE</scope>
    <source>
        <strain evidence="1">20211129_DDA</strain>
        <tissue evidence="1">Liver</tissue>
    </source>
</reference>
<dbReference type="Proteomes" id="UP001066276">
    <property type="component" value="Chromosome 2_1"/>
</dbReference>